<comment type="caution">
    <text evidence="1">The sequence shown here is derived from an EMBL/GenBank/DDBJ whole genome shotgun (WGS) entry which is preliminary data.</text>
</comment>
<accession>A0A7W9W911</accession>
<gene>
    <name evidence="1" type="ORF">HNQ39_005971</name>
</gene>
<evidence type="ECO:0000313" key="1">
    <source>
        <dbReference type="EMBL" id="MBB6054124.1"/>
    </source>
</evidence>
<reference evidence="1 2" key="1">
    <citation type="submission" date="2020-08" db="EMBL/GenBank/DDBJ databases">
        <title>Genomic Encyclopedia of Type Strains, Phase IV (KMG-IV): sequencing the most valuable type-strain genomes for metagenomic binning, comparative biology and taxonomic classification.</title>
        <authorList>
            <person name="Goeker M."/>
        </authorList>
    </citation>
    <scope>NUCLEOTIDE SEQUENCE [LARGE SCALE GENOMIC DNA]</scope>
    <source>
        <strain evidence="1 2">DSM 23562</strain>
    </source>
</reference>
<dbReference type="Proteomes" id="UP000520814">
    <property type="component" value="Unassembled WGS sequence"/>
</dbReference>
<keyword evidence="2" id="KW-1185">Reference proteome</keyword>
<organism evidence="1 2">
    <name type="scientific">Armatimonas rosea</name>
    <dbReference type="NCBI Taxonomy" id="685828"/>
    <lineage>
        <taxon>Bacteria</taxon>
        <taxon>Bacillati</taxon>
        <taxon>Armatimonadota</taxon>
        <taxon>Armatimonadia</taxon>
        <taxon>Armatimonadales</taxon>
        <taxon>Armatimonadaceae</taxon>
        <taxon>Armatimonas</taxon>
    </lineage>
</organism>
<name>A0A7W9W911_ARMRO</name>
<dbReference type="RefSeq" id="WP_184204207.1">
    <property type="nucleotide sequence ID" value="NZ_JACHGW010000015.1"/>
</dbReference>
<dbReference type="AlphaFoldDB" id="A0A7W9W911"/>
<dbReference type="EMBL" id="JACHGW010000015">
    <property type="protein sequence ID" value="MBB6054124.1"/>
    <property type="molecule type" value="Genomic_DNA"/>
</dbReference>
<evidence type="ECO:0000313" key="2">
    <source>
        <dbReference type="Proteomes" id="UP000520814"/>
    </source>
</evidence>
<sequence length="72" mass="7425">METTAALPFFGLALAGSPAPGLGTAAEELAHFLETTLGKTCFPLVATGHRLIEPDGSFAEAIERSEALVTLP</sequence>
<protein>
    <submittedName>
        <fullName evidence="1">Uncharacterized protein</fullName>
    </submittedName>
</protein>
<proteinExistence type="predicted"/>